<feature type="region of interest" description="Disordered" evidence="1">
    <location>
        <begin position="82"/>
        <end position="110"/>
    </location>
</feature>
<comment type="caution">
    <text evidence="2">The sequence shown here is derived from an EMBL/GenBank/DDBJ whole genome shotgun (WGS) entry which is preliminary data.</text>
</comment>
<keyword evidence="3" id="KW-1185">Reference proteome</keyword>
<evidence type="ECO:0000256" key="1">
    <source>
        <dbReference type="SAM" id="MobiDB-lite"/>
    </source>
</evidence>
<sequence>MASNKEMIESLEAGLGGLQAGVNRMKLGVVDKIGLGIGYTMAGAIGVSCMQLEIDDNGVSMGESKDATWESTAELRERFQHMDLEDKDPVKKGGIDKPPRYFHHLPKPNL</sequence>
<feature type="compositionally biased region" description="Basic and acidic residues" evidence="1">
    <location>
        <begin position="82"/>
        <end position="99"/>
    </location>
</feature>
<proteinExistence type="predicted"/>
<gene>
    <name evidence="2" type="ORF">JRO89_XS05G0131600</name>
</gene>
<evidence type="ECO:0000313" key="2">
    <source>
        <dbReference type="EMBL" id="KAH7570552.1"/>
    </source>
</evidence>
<organism evidence="2 3">
    <name type="scientific">Xanthoceras sorbifolium</name>
    <dbReference type="NCBI Taxonomy" id="99658"/>
    <lineage>
        <taxon>Eukaryota</taxon>
        <taxon>Viridiplantae</taxon>
        <taxon>Streptophyta</taxon>
        <taxon>Embryophyta</taxon>
        <taxon>Tracheophyta</taxon>
        <taxon>Spermatophyta</taxon>
        <taxon>Magnoliopsida</taxon>
        <taxon>eudicotyledons</taxon>
        <taxon>Gunneridae</taxon>
        <taxon>Pentapetalae</taxon>
        <taxon>rosids</taxon>
        <taxon>malvids</taxon>
        <taxon>Sapindales</taxon>
        <taxon>Sapindaceae</taxon>
        <taxon>Xanthoceroideae</taxon>
        <taxon>Xanthoceras</taxon>
    </lineage>
</organism>
<dbReference type="Proteomes" id="UP000827721">
    <property type="component" value="Unassembled WGS sequence"/>
</dbReference>
<feature type="compositionally biased region" description="Basic residues" evidence="1">
    <location>
        <begin position="100"/>
        <end position="110"/>
    </location>
</feature>
<protein>
    <submittedName>
        <fullName evidence="2">Uncharacterized protein</fullName>
    </submittedName>
</protein>
<reference evidence="2 3" key="1">
    <citation type="submission" date="2021-02" db="EMBL/GenBank/DDBJ databases">
        <title>Plant Genome Project.</title>
        <authorList>
            <person name="Zhang R.-G."/>
        </authorList>
    </citation>
    <scope>NUCLEOTIDE SEQUENCE [LARGE SCALE GENOMIC DNA]</scope>
    <source>
        <tissue evidence="2">Leaves</tissue>
    </source>
</reference>
<name>A0ABQ8I2A4_9ROSI</name>
<accession>A0ABQ8I2A4</accession>
<dbReference type="EMBL" id="JAFEMO010000005">
    <property type="protein sequence ID" value="KAH7570552.1"/>
    <property type="molecule type" value="Genomic_DNA"/>
</dbReference>
<evidence type="ECO:0000313" key="3">
    <source>
        <dbReference type="Proteomes" id="UP000827721"/>
    </source>
</evidence>